<sequence>MFQVIASWSLRLGTIVGAAMLAVAGVPAPSLVSAAFAQGNCPNCDLPPGCRGNGNNKDKGNNGNGNGNGRPNCQRLNITIESDIDFGRVVLLGDGESRVILDLATGEKTLIGDVDDLGGMPFTGRATITGAPFEQVMISLPSEVSMRDNQGGNAIIRDFVSDVESFAVLDSFGQLEFRFSGTLVLGADQQAAGILRGRVPISVEYP</sequence>
<proteinExistence type="predicted"/>
<dbReference type="EMBL" id="JMIW01000006">
    <property type="protein sequence ID" value="KEO89067.1"/>
    <property type="molecule type" value="Genomic_DNA"/>
</dbReference>
<reference evidence="2 3" key="1">
    <citation type="submission" date="2014-04" db="EMBL/GenBank/DDBJ databases">
        <title>A comprehensive comparison of genomes of Erythrobacter spp. strains.</title>
        <authorList>
            <person name="Zheng Q."/>
        </authorList>
    </citation>
    <scope>NUCLEOTIDE SEQUENCE [LARGE SCALE GENOMIC DNA]</scope>
    <source>
        <strain evidence="2 3">DSM 6997</strain>
    </source>
</reference>
<dbReference type="eggNOG" id="ENOG503178H">
    <property type="taxonomic scope" value="Bacteria"/>
</dbReference>
<evidence type="ECO:0008006" key="4">
    <source>
        <dbReference type="Google" id="ProtNLM"/>
    </source>
</evidence>
<dbReference type="InterPro" id="IPR025514">
    <property type="entry name" value="DUF4402"/>
</dbReference>
<dbReference type="RefSeq" id="WP_034960879.1">
    <property type="nucleotide sequence ID" value="NZ_JMIW01000006.1"/>
</dbReference>
<dbReference type="OrthoDB" id="7407088at2"/>
<feature type="chain" id="PRO_5001697372" description="DUF4402 domain-containing protein" evidence="1">
    <location>
        <begin position="25"/>
        <end position="206"/>
    </location>
</feature>
<accession>A0A074MTX0</accession>
<protein>
    <recommendedName>
        <fullName evidence="4">DUF4402 domain-containing protein</fullName>
    </recommendedName>
</protein>
<dbReference type="Pfam" id="PF14352">
    <property type="entry name" value="DUF4402"/>
    <property type="match status" value="1"/>
</dbReference>
<dbReference type="Proteomes" id="UP000027647">
    <property type="component" value="Unassembled WGS sequence"/>
</dbReference>
<keyword evidence="3" id="KW-1185">Reference proteome</keyword>
<organism evidence="2 3">
    <name type="scientific">Erythrobacter longus</name>
    <dbReference type="NCBI Taxonomy" id="1044"/>
    <lineage>
        <taxon>Bacteria</taxon>
        <taxon>Pseudomonadati</taxon>
        <taxon>Pseudomonadota</taxon>
        <taxon>Alphaproteobacteria</taxon>
        <taxon>Sphingomonadales</taxon>
        <taxon>Erythrobacteraceae</taxon>
        <taxon>Erythrobacter/Porphyrobacter group</taxon>
        <taxon>Erythrobacter</taxon>
    </lineage>
</organism>
<feature type="signal peptide" evidence="1">
    <location>
        <begin position="1"/>
        <end position="24"/>
    </location>
</feature>
<comment type="caution">
    <text evidence="2">The sequence shown here is derived from an EMBL/GenBank/DDBJ whole genome shotgun (WGS) entry which is preliminary data.</text>
</comment>
<name>A0A074MTX0_ERYLO</name>
<evidence type="ECO:0000256" key="1">
    <source>
        <dbReference type="SAM" id="SignalP"/>
    </source>
</evidence>
<evidence type="ECO:0000313" key="2">
    <source>
        <dbReference type="EMBL" id="KEO89067.1"/>
    </source>
</evidence>
<dbReference type="STRING" id="1044.EH31_13590"/>
<dbReference type="AlphaFoldDB" id="A0A074MTX0"/>
<keyword evidence="1" id="KW-0732">Signal</keyword>
<gene>
    <name evidence="2" type="ORF">EH31_13590</name>
</gene>
<evidence type="ECO:0000313" key="3">
    <source>
        <dbReference type="Proteomes" id="UP000027647"/>
    </source>
</evidence>